<dbReference type="PIRSF" id="PIRSF000390">
    <property type="entry name" value="PLP_StrS"/>
    <property type="match status" value="1"/>
</dbReference>
<dbReference type="GO" id="GO:0008483">
    <property type="term" value="F:transaminase activity"/>
    <property type="evidence" value="ECO:0007669"/>
    <property type="project" value="UniProtKB-KW"/>
</dbReference>
<evidence type="ECO:0000313" key="1">
    <source>
        <dbReference type="EMBL" id="MPL72442.1"/>
    </source>
</evidence>
<comment type="caution">
    <text evidence="1">The sequence shown here is derived from an EMBL/GenBank/DDBJ whole genome shotgun (WGS) entry which is preliminary data.</text>
</comment>
<protein>
    <submittedName>
        <fullName evidence="1">UDP-2-acetamido-2-deoxy-3-oxo-D-glucuronate aminotransferase</fullName>
        <ecNumber evidence="1">2.6.1.98</ecNumber>
    </submittedName>
</protein>
<dbReference type="InterPro" id="IPR015421">
    <property type="entry name" value="PyrdxlP-dep_Trfase_major"/>
</dbReference>
<name>A0A644U228_9ZZZZ</name>
<keyword evidence="1" id="KW-0032">Aminotransferase</keyword>
<dbReference type="PANTHER" id="PTHR30244">
    <property type="entry name" value="TRANSAMINASE"/>
    <property type="match status" value="1"/>
</dbReference>
<dbReference type="GO" id="GO:0000271">
    <property type="term" value="P:polysaccharide biosynthetic process"/>
    <property type="evidence" value="ECO:0007669"/>
    <property type="project" value="TreeGrafter"/>
</dbReference>
<dbReference type="InterPro" id="IPR000653">
    <property type="entry name" value="DegT/StrS_aminotransferase"/>
</dbReference>
<dbReference type="Gene3D" id="3.90.1150.10">
    <property type="entry name" value="Aspartate Aminotransferase, domain 1"/>
    <property type="match status" value="1"/>
</dbReference>
<reference evidence="1" key="1">
    <citation type="submission" date="2019-08" db="EMBL/GenBank/DDBJ databases">
        <authorList>
            <person name="Kucharzyk K."/>
            <person name="Murdoch R.W."/>
            <person name="Higgins S."/>
            <person name="Loffler F."/>
        </authorList>
    </citation>
    <scope>NUCLEOTIDE SEQUENCE</scope>
</reference>
<dbReference type="PANTHER" id="PTHR30244:SF42">
    <property type="entry name" value="UDP-2-ACETAMIDO-2-DEOXY-3-OXO-D-GLUCURONATE AMINOTRANSFERASE"/>
    <property type="match status" value="1"/>
</dbReference>
<keyword evidence="1" id="KW-0808">Transferase</keyword>
<dbReference type="Pfam" id="PF01041">
    <property type="entry name" value="DegT_DnrJ_EryC1"/>
    <property type="match status" value="1"/>
</dbReference>
<accession>A0A644U228</accession>
<proteinExistence type="predicted"/>
<sequence>MKIEMLDLKGQYIKIKEEIDLEIENVLKETQFIGGRQVSEFATALSEYLSSKFVVTCANGTDALQIALMSLGLERGDEVIIPAFTYAATAEVVALLGLTPVLVDVHPDNFNLDTSQIPQVISEKTKAIMPVHLFGQSAEMAKVMEMAKRYGLKVIEDNAQAIGSKFLTDEGERINCGTIGDIGCTSFFPSKNLGCYGDGGAMFTQNQEIAERLKMIANHGQRIKYRHDVVGCNSRLDTIQAAILKVKLSKLDEYSSSRNMAAKAYCELLNGVEEIVIPKEMPYSTHVYHQFTIRCSRRDELKEHLMRQGIPTMIYYPFPIHHQPAFAERVAIRCDLAVAERLSGEVLSLPMHTELKSPVIKYIADSIKNFFCRQ</sequence>
<dbReference type="EC" id="2.6.1.98" evidence="1"/>
<dbReference type="InterPro" id="IPR015424">
    <property type="entry name" value="PyrdxlP-dep_Trfase"/>
</dbReference>
<dbReference type="CDD" id="cd00616">
    <property type="entry name" value="AHBA_syn"/>
    <property type="match status" value="1"/>
</dbReference>
<dbReference type="SUPFAM" id="SSF53383">
    <property type="entry name" value="PLP-dependent transferases"/>
    <property type="match status" value="1"/>
</dbReference>
<organism evidence="1">
    <name type="scientific">bioreactor metagenome</name>
    <dbReference type="NCBI Taxonomy" id="1076179"/>
    <lineage>
        <taxon>unclassified sequences</taxon>
        <taxon>metagenomes</taxon>
        <taxon>ecological metagenomes</taxon>
    </lineage>
</organism>
<dbReference type="GO" id="GO:0030170">
    <property type="term" value="F:pyridoxal phosphate binding"/>
    <property type="evidence" value="ECO:0007669"/>
    <property type="project" value="TreeGrafter"/>
</dbReference>
<gene>
    <name evidence="1" type="primary">wbpE_2</name>
    <name evidence="1" type="ORF">SDC9_18227</name>
</gene>
<dbReference type="EMBL" id="VSSQ01000066">
    <property type="protein sequence ID" value="MPL72442.1"/>
    <property type="molecule type" value="Genomic_DNA"/>
</dbReference>
<dbReference type="InterPro" id="IPR015422">
    <property type="entry name" value="PyrdxlP-dep_Trfase_small"/>
</dbReference>
<dbReference type="AlphaFoldDB" id="A0A644U228"/>
<dbReference type="Gene3D" id="3.40.640.10">
    <property type="entry name" value="Type I PLP-dependent aspartate aminotransferase-like (Major domain)"/>
    <property type="match status" value="1"/>
</dbReference>